<proteinExistence type="predicted"/>
<reference evidence="2 3" key="1">
    <citation type="journal article" date="2010" name="Stand. Genomic Sci.">
        <title>Complete genome sequence of Conexibacter woesei type strain (ID131577).</title>
        <authorList>
            <person name="Pukall R."/>
            <person name="Lapidus A."/>
            <person name="Glavina Del Rio T."/>
            <person name="Copeland A."/>
            <person name="Tice H."/>
            <person name="Cheng J.-F."/>
            <person name="Lucas S."/>
            <person name="Chen F."/>
            <person name="Nolan M."/>
            <person name="Bruce D."/>
            <person name="Goodwin L."/>
            <person name="Pitluck S."/>
            <person name="Mavromatis K."/>
            <person name="Ivanova N."/>
            <person name="Ovchinnikova G."/>
            <person name="Pati A."/>
            <person name="Chen A."/>
            <person name="Palaniappan K."/>
            <person name="Land M."/>
            <person name="Hauser L."/>
            <person name="Chang Y.-J."/>
            <person name="Jeffries C.D."/>
            <person name="Chain P."/>
            <person name="Meincke L."/>
            <person name="Sims D."/>
            <person name="Brettin T."/>
            <person name="Detter J.C."/>
            <person name="Rohde M."/>
            <person name="Goeker M."/>
            <person name="Bristow J."/>
            <person name="Eisen J.A."/>
            <person name="Markowitz V."/>
            <person name="Kyrpides N.C."/>
            <person name="Klenk H.-P."/>
            <person name="Hugenholtz P."/>
        </authorList>
    </citation>
    <scope>NUCLEOTIDE SEQUENCE [LARGE SCALE GENOMIC DNA]</scope>
    <source>
        <strain evidence="3">DSM 14684 / CIP 108061 / JCM 11494 / NBRC 100937 / ID131577</strain>
    </source>
</reference>
<feature type="chain" id="PRO_5003043570" evidence="1">
    <location>
        <begin position="37"/>
        <end position="192"/>
    </location>
</feature>
<gene>
    <name evidence="2" type="ordered locus">Cwoe_2598</name>
</gene>
<dbReference type="EMBL" id="CP001854">
    <property type="protein sequence ID" value="ADB51017.1"/>
    <property type="molecule type" value="Genomic_DNA"/>
</dbReference>
<organism evidence="2 3">
    <name type="scientific">Conexibacter woesei (strain DSM 14684 / CCUG 47730 / CIP 108061 / JCM 11494 / NBRC 100937 / ID131577)</name>
    <dbReference type="NCBI Taxonomy" id="469383"/>
    <lineage>
        <taxon>Bacteria</taxon>
        <taxon>Bacillati</taxon>
        <taxon>Actinomycetota</taxon>
        <taxon>Thermoleophilia</taxon>
        <taxon>Solirubrobacterales</taxon>
        <taxon>Conexibacteraceae</taxon>
        <taxon>Conexibacter</taxon>
    </lineage>
</organism>
<dbReference type="HOGENOM" id="CLU_128645_0_0_11"/>
<evidence type="ECO:0000256" key="1">
    <source>
        <dbReference type="SAM" id="SignalP"/>
    </source>
</evidence>
<dbReference type="KEGG" id="cwo:Cwoe_2598"/>
<accession>D3F8Q3</accession>
<evidence type="ECO:0000313" key="3">
    <source>
        <dbReference type="Proteomes" id="UP000008229"/>
    </source>
</evidence>
<protein>
    <submittedName>
        <fullName evidence="2">Outer membrane autotransporter</fullName>
    </submittedName>
</protein>
<name>D3F8Q3_CONWI</name>
<evidence type="ECO:0000313" key="2">
    <source>
        <dbReference type="EMBL" id="ADB51017.1"/>
    </source>
</evidence>
<sequence precursor="true">MVTASKFLTRNSRHAALALGTTGALCAGALAGSASAAISPDPYSASTDTGSLTLRSLFGTTNCAMSGVSVRLSGTGAGASGAISAARFGRCSGPVTAVNLGLAGSTIGVTIVGDAPASAMGTATFTNVLFVTYNVLGGTCLYQGALTGRVANGASAVTVAGTLSLYRQIGSNACASAESVTLTLSTGATISW</sequence>
<feature type="signal peptide" evidence="1">
    <location>
        <begin position="1"/>
        <end position="36"/>
    </location>
</feature>
<dbReference type="STRING" id="469383.Cwoe_2598"/>
<dbReference type="Proteomes" id="UP000008229">
    <property type="component" value="Chromosome"/>
</dbReference>
<reference evidence="3" key="2">
    <citation type="submission" date="2010-01" db="EMBL/GenBank/DDBJ databases">
        <title>The complete genome of Conexibacter woesei DSM 14684.</title>
        <authorList>
            <consortium name="US DOE Joint Genome Institute (JGI-PGF)"/>
            <person name="Lucas S."/>
            <person name="Copeland A."/>
            <person name="Lapidus A."/>
            <person name="Glavina del Rio T."/>
            <person name="Dalin E."/>
            <person name="Tice H."/>
            <person name="Bruce D."/>
            <person name="Goodwin L."/>
            <person name="Pitluck S."/>
            <person name="Kyrpides N."/>
            <person name="Mavromatis K."/>
            <person name="Ivanova N."/>
            <person name="Mikhailova N."/>
            <person name="Chertkov O."/>
            <person name="Brettin T."/>
            <person name="Detter J.C."/>
            <person name="Han C."/>
            <person name="Larimer F."/>
            <person name="Land M."/>
            <person name="Hauser L."/>
            <person name="Markowitz V."/>
            <person name="Cheng J.-F."/>
            <person name="Hugenholtz P."/>
            <person name="Woyke T."/>
            <person name="Wu D."/>
            <person name="Pukall R."/>
            <person name="Steenblock K."/>
            <person name="Schneider S."/>
            <person name="Klenk H.-P."/>
            <person name="Eisen J.A."/>
        </authorList>
    </citation>
    <scope>NUCLEOTIDE SEQUENCE [LARGE SCALE GENOMIC DNA]</scope>
    <source>
        <strain evidence="3">DSM 14684 / CIP 108061 / JCM 11494 / NBRC 100937 / ID131577</strain>
    </source>
</reference>
<keyword evidence="1" id="KW-0732">Signal</keyword>
<keyword evidence="3" id="KW-1185">Reference proteome</keyword>
<dbReference type="AlphaFoldDB" id="D3F8Q3"/>